<name>A0ACA9NW96_9GLOM</name>
<sequence>KDFWAKMIKNIKEIMPKLNENKLSPEDEKRVMNIAKSHLLSKIWYPAYLLPPDTNTITELSDLITKWIKDKSPPRSNGIELPKIQDMVDARLGLIWLKLLSSNDLWAKIEREFIEEELKEHNVSIETALKNPVKLNIWPLEWRPYVTAWKRLNGRIPISTNSWPWDQKLIEIANLKGNEYSVMEAIEYLRNIQDFSTRDA</sequence>
<gene>
    <name evidence="1" type="ORF">RPERSI_LOCUS8709</name>
</gene>
<keyword evidence="2" id="KW-1185">Reference proteome</keyword>
<evidence type="ECO:0000313" key="2">
    <source>
        <dbReference type="Proteomes" id="UP000789920"/>
    </source>
</evidence>
<dbReference type="Proteomes" id="UP000789920">
    <property type="component" value="Unassembled WGS sequence"/>
</dbReference>
<organism evidence="1 2">
    <name type="scientific">Racocetra persica</name>
    <dbReference type="NCBI Taxonomy" id="160502"/>
    <lineage>
        <taxon>Eukaryota</taxon>
        <taxon>Fungi</taxon>
        <taxon>Fungi incertae sedis</taxon>
        <taxon>Mucoromycota</taxon>
        <taxon>Glomeromycotina</taxon>
        <taxon>Glomeromycetes</taxon>
        <taxon>Diversisporales</taxon>
        <taxon>Gigasporaceae</taxon>
        <taxon>Racocetra</taxon>
    </lineage>
</organism>
<protein>
    <submittedName>
        <fullName evidence="1">34908_t:CDS:1</fullName>
    </submittedName>
</protein>
<evidence type="ECO:0000313" key="1">
    <source>
        <dbReference type="EMBL" id="CAG8671728.1"/>
    </source>
</evidence>
<dbReference type="EMBL" id="CAJVQC010015922">
    <property type="protein sequence ID" value="CAG8671728.1"/>
    <property type="molecule type" value="Genomic_DNA"/>
</dbReference>
<feature type="non-terminal residue" evidence="1">
    <location>
        <position position="1"/>
    </location>
</feature>
<comment type="caution">
    <text evidence="1">The sequence shown here is derived from an EMBL/GenBank/DDBJ whole genome shotgun (WGS) entry which is preliminary data.</text>
</comment>
<reference evidence="1" key="1">
    <citation type="submission" date="2021-06" db="EMBL/GenBank/DDBJ databases">
        <authorList>
            <person name="Kallberg Y."/>
            <person name="Tangrot J."/>
            <person name="Rosling A."/>
        </authorList>
    </citation>
    <scope>NUCLEOTIDE SEQUENCE</scope>
    <source>
        <strain evidence="1">MA461A</strain>
    </source>
</reference>
<accession>A0ACA9NW96</accession>
<proteinExistence type="predicted"/>